<sequence length="102" mass="11647">MGLGPWDFYLWITEDYLAIVGCGRGLAWMGVGFKRVDNDGGLLGNWTEALGLFERVWPKGGLTSLLRLERLTMSVGWVWRLGARLVTPSRRPDLQQLWVLRK</sequence>
<organism evidence="1">
    <name type="scientific">Fagus sylvatica</name>
    <name type="common">Beechnut</name>
    <dbReference type="NCBI Taxonomy" id="28930"/>
    <lineage>
        <taxon>Eukaryota</taxon>
        <taxon>Viridiplantae</taxon>
        <taxon>Streptophyta</taxon>
        <taxon>Embryophyta</taxon>
        <taxon>Tracheophyta</taxon>
        <taxon>Spermatophyta</taxon>
        <taxon>Magnoliopsida</taxon>
        <taxon>eudicotyledons</taxon>
        <taxon>Gunneridae</taxon>
        <taxon>Pentapetalae</taxon>
        <taxon>rosids</taxon>
        <taxon>fabids</taxon>
        <taxon>Fagales</taxon>
        <taxon>Fagaceae</taxon>
        <taxon>Fagus</taxon>
    </lineage>
</organism>
<gene>
    <name evidence="1" type="ORF">FSB_LOCUS49561</name>
</gene>
<protein>
    <submittedName>
        <fullName evidence="1">Uncharacterized protein</fullName>
    </submittedName>
</protein>
<reference evidence="1" key="1">
    <citation type="submission" date="2018-02" db="EMBL/GenBank/DDBJ databases">
        <authorList>
            <person name="Cohen D.B."/>
            <person name="Kent A.D."/>
        </authorList>
    </citation>
    <scope>NUCLEOTIDE SEQUENCE</scope>
</reference>
<name>A0A2N9IC99_FAGSY</name>
<accession>A0A2N9IC99</accession>
<evidence type="ECO:0000313" key="1">
    <source>
        <dbReference type="EMBL" id="SPD21679.1"/>
    </source>
</evidence>
<dbReference type="EMBL" id="OIVN01005268">
    <property type="protein sequence ID" value="SPD21679.1"/>
    <property type="molecule type" value="Genomic_DNA"/>
</dbReference>
<dbReference type="AlphaFoldDB" id="A0A2N9IC99"/>
<proteinExistence type="predicted"/>